<dbReference type="Gene3D" id="3.30.310.120">
    <property type="entry name" value="Rbstp2229 like protein"/>
    <property type="match status" value="1"/>
</dbReference>
<dbReference type="InterPro" id="IPR036294">
    <property type="entry name" value="Rbstp2229-like_sf"/>
</dbReference>
<reference evidence="2 4" key="1">
    <citation type="submission" date="2015-07" db="EMBL/GenBank/DDBJ databases">
        <title>Fjat-14205 dsm 2895.</title>
        <authorList>
            <person name="Liu B."/>
            <person name="Wang J."/>
            <person name="Zhu Y."/>
            <person name="Liu G."/>
            <person name="Chen Q."/>
            <person name="Chen Z."/>
            <person name="Lan J."/>
            <person name="Che J."/>
            <person name="Ge C."/>
            <person name="Shi H."/>
            <person name="Pan Z."/>
            <person name="Liu X."/>
        </authorList>
    </citation>
    <scope>NUCLEOTIDE SEQUENCE [LARGE SCALE GENOMIC DNA]</scope>
    <source>
        <strain evidence="2 4">DSM 2895</strain>
    </source>
</reference>
<keyword evidence="4" id="KW-1185">Reference proteome</keyword>
<dbReference type="GeneID" id="42305371"/>
<name>A0A0D1V8N4_ANEMI</name>
<reference evidence="3 5" key="2">
    <citation type="submission" date="2016-10" db="EMBL/GenBank/DDBJ databases">
        <authorList>
            <person name="de Groot N.N."/>
        </authorList>
    </citation>
    <scope>NUCLEOTIDE SEQUENCE [LARGE SCALE GENOMIC DNA]</scope>
    <source>
        <strain evidence="3 5">DSM 2895</strain>
    </source>
</reference>
<dbReference type="Proteomes" id="UP000182836">
    <property type="component" value="Unassembled WGS sequence"/>
</dbReference>
<dbReference type="InterPro" id="IPR015062">
    <property type="entry name" value="DUF1885"/>
</dbReference>
<evidence type="ECO:0000313" key="2">
    <source>
        <dbReference type="EMBL" id="KON95617.1"/>
    </source>
</evidence>
<evidence type="ECO:0000256" key="1">
    <source>
        <dbReference type="SAM" id="MobiDB-lite"/>
    </source>
</evidence>
<dbReference type="EMBL" id="FNED01000003">
    <property type="protein sequence ID" value="SDI32028.1"/>
    <property type="molecule type" value="Genomic_DNA"/>
</dbReference>
<dbReference type="OrthoDB" id="2966171at2"/>
<dbReference type="PATRIC" id="fig|47500.8.peg.7035"/>
<evidence type="ECO:0000313" key="5">
    <source>
        <dbReference type="Proteomes" id="UP000182836"/>
    </source>
</evidence>
<dbReference type="Pfam" id="PF08968">
    <property type="entry name" value="DUF1885"/>
    <property type="match status" value="1"/>
</dbReference>
<evidence type="ECO:0008006" key="6">
    <source>
        <dbReference type="Google" id="ProtNLM"/>
    </source>
</evidence>
<organism evidence="2 4">
    <name type="scientific">Aneurinibacillus migulanus</name>
    <name type="common">Bacillus migulanus</name>
    <dbReference type="NCBI Taxonomy" id="47500"/>
    <lineage>
        <taxon>Bacteria</taxon>
        <taxon>Bacillati</taxon>
        <taxon>Bacillota</taxon>
        <taxon>Bacilli</taxon>
        <taxon>Bacillales</taxon>
        <taxon>Paenibacillaceae</taxon>
        <taxon>Aneurinibacillus group</taxon>
        <taxon>Aneurinibacillus</taxon>
    </lineage>
</organism>
<evidence type="ECO:0000313" key="4">
    <source>
        <dbReference type="Proteomes" id="UP000037269"/>
    </source>
</evidence>
<accession>A0A0D1V8N4</accession>
<dbReference type="RefSeq" id="WP_043066123.1">
    <property type="nucleotide sequence ID" value="NZ_BJOA01000029.1"/>
</dbReference>
<dbReference type="Gene3D" id="1.20.5.850">
    <property type="entry name" value="Rbstp2229 protein"/>
    <property type="match status" value="1"/>
</dbReference>
<sequence>MSRSAYIKFVEGSTTKQVTLDEVKQQFKRYTEMTSKTGQQLDWDYVHSAFPYTMEEKPEANGQWFYLKGTDEKLYRYILIGVGSRQVEKQTKQPDPENEGQTNVISTTEEENYIQITLSTESTHGDKGKANEFCKYLAKEYKAELHLFNGRVMYYNPRK</sequence>
<dbReference type="AlphaFoldDB" id="A0A0D1V8N4"/>
<dbReference type="Proteomes" id="UP000037269">
    <property type="component" value="Unassembled WGS sequence"/>
</dbReference>
<feature type="compositionally biased region" description="Basic and acidic residues" evidence="1">
    <location>
        <begin position="86"/>
        <end position="95"/>
    </location>
</feature>
<evidence type="ECO:0000313" key="3">
    <source>
        <dbReference type="EMBL" id="SDI32028.1"/>
    </source>
</evidence>
<protein>
    <recommendedName>
        <fullName evidence="6">DUF1885 family protein</fullName>
    </recommendedName>
</protein>
<proteinExistence type="predicted"/>
<dbReference type="SUPFAM" id="SSF111171">
    <property type="entry name" value="Rbstp2229 protein"/>
    <property type="match status" value="1"/>
</dbReference>
<feature type="region of interest" description="Disordered" evidence="1">
    <location>
        <begin position="86"/>
        <end position="106"/>
    </location>
</feature>
<dbReference type="EMBL" id="LGUG01000004">
    <property type="protein sequence ID" value="KON95617.1"/>
    <property type="molecule type" value="Genomic_DNA"/>
</dbReference>
<gene>
    <name evidence="2" type="ORF">AF333_09175</name>
    <name evidence="3" type="ORF">SAMN04487909_10361</name>
</gene>